<dbReference type="AlphaFoldDB" id="A0A9N9M5J7"/>
<sequence>MDISVPFMRRSGNIPYGMESWNLPGIYGIYGSYGIKCHLPNAGYILYEPVLEVSIAILCLIASVAIGTSQGCEQHKIVYLDDISSLESNDFPQSETGWLAQSPSETVRPKIKAIMTTQSSNVQLAHNAQPLDLWAKALEKLNDDDKALIVLRQNRLDILGDVLSLVRQKEVACQKKRWKWKNRQGETIIIRDVLKKIIIWVEKIKG</sequence>
<gene>
    <name evidence="1" type="ORF">HYALB_00004296</name>
</gene>
<dbReference type="Proteomes" id="UP000701801">
    <property type="component" value="Unassembled WGS sequence"/>
</dbReference>
<evidence type="ECO:0000313" key="2">
    <source>
        <dbReference type="Proteomes" id="UP000701801"/>
    </source>
</evidence>
<dbReference type="OrthoDB" id="7464126at2759"/>
<proteinExistence type="predicted"/>
<reference evidence="1" key="1">
    <citation type="submission" date="2021-07" db="EMBL/GenBank/DDBJ databases">
        <authorList>
            <person name="Durling M."/>
        </authorList>
    </citation>
    <scope>NUCLEOTIDE SEQUENCE</scope>
</reference>
<dbReference type="EMBL" id="CAJVRM010000727">
    <property type="protein sequence ID" value="CAG8983496.1"/>
    <property type="molecule type" value="Genomic_DNA"/>
</dbReference>
<comment type="caution">
    <text evidence="1">The sequence shown here is derived from an EMBL/GenBank/DDBJ whole genome shotgun (WGS) entry which is preliminary data.</text>
</comment>
<evidence type="ECO:0000313" key="1">
    <source>
        <dbReference type="EMBL" id="CAG8983496.1"/>
    </source>
</evidence>
<name>A0A9N9M5J7_9HELO</name>
<protein>
    <submittedName>
        <fullName evidence="1">Uncharacterized protein</fullName>
    </submittedName>
</protein>
<organism evidence="1 2">
    <name type="scientific">Hymenoscyphus albidus</name>
    <dbReference type="NCBI Taxonomy" id="595503"/>
    <lineage>
        <taxon>Eukaryota</taxon>
        <taxon>Fungi</taxon>
        <taxon>Dikarya</taxon>
        <taxon>Ascomycota</taxon>
        <taxon>Pezizomycotina</taxon>
        <taxon>Leotiomycetes</taxon>
        <taxon>Helotiales</taxon>
        <taxon>Helotiaceae</taxon>
        <taxon>Hymenoscyphus</taxon>
    </lineage>
</organism>
<accession>A0A9N9M5J7</accession>
<keyword evidence="2" id="KW-1185">Reference proteome</keyword>